<dbReference type="Pfam" id="PF13414">
    <property type="entry name" value="TPR_11"/>
    <property type="match status" value="1"/>
</dbReference>
<gene>
    <name evidence="4" type="ORF">KHC33_13245</name>
</gene>
<dbReference type="Proteomes" id="UP000680656">
    <property type="component" value="Chromosome"/>
</dbReference>
<sequence length="123" mass="14153">MIERRGFGTDTRIISHLNPHVEIMLHQADELKMDGKYEKAIEVYDQVITIDPRNARAFHSRANVLDMMGRFEDAISSYNDAIVCDPLNAETWYNKGLTLKKIGKRIESFACVQRGLYIYLGTE</sequence>
<dbReference type="PANTHER" id="PTHR44943">
    <property type="entry name" value="CELLULOSE SYNTHASE OPERON PROTEIN C"/>
    <property type="match status" value="1"/>
</dbReference>
<proteinExistence type="predicted"/>
<dbReference type="PANTHER" id="PTHR44943:SF4">
    <property type="entry name" value="TPR REPEAT-CONTAINING PROTEIN MJ0798"/>
    <property type="match status" value="1"/>
</dbReference>
<reference evidence="4 5" key="1">
    <citation type="submission" date="2021-05" db="EMBL/GenBank/DDBJ databases">
        <title>A novel Methanospirillum isolate from a pyrite-forming mixed culture.</title>
        <authorList>
            <person name="Bunk B."/>
            <person name="Sproer C."/>
            <person name="Spring S."/>
            <person name="Pester M."/>
        </authorList>
    </citation>
    <scope>NUCLEOTIDE SEQUENCE [LARGE SCALE GENOMIC DNA]</scope>
    <source>
        <strain evidence="4 5">J.3.6.1-F.2.7.3</strain>
    </source>
</reference>
<dbReference type="SMART" id="SM00028">
    <property type="entry name" value="TPR"/>
    <property type="match status" value="3"/>
</dbReference>
<name>A0A8E7AZH7_9EURY</name>
<dbReference type="AlphaFoldDB" id="A0A8E7AZH7"/>
<keyword evidence="1" id="KW-0677">Repeat</keyword>
<evidence type="ECO:0000313" key="4">
    <source>
        <dbReference type="EMBL" id="QVV88283.1"/>
    </source>
</evidence>
<feature type="repeat" description="TPR" evidence="3">
    <location>
        <begin position="21"/>
        <end position="54"/>
    </location>
</feature>
<organism evidence="4 5">
    <name type="scientific">Methanospirillum purgamenti</name>
    <dbReference type="NCBI Taxonomy" id="2834276"/>
    <lineage>
        <taxon>Archaea</taxon>
        <taxon>Methanobacteriati</taxon>
        <taxon>Methanobacteriota</taxon>
        <taxon>Stenosarchaea group</taxon>
        <taxon>Methanomicrobia</taxon>
        <taxon>Methanomicrobiales</taxon>
        <taxon>Methanospirillaceae</taxon>
        <taxon>Methanospirillum</taxon>
    </lineage>
</organism>
<dbReference type="InterPro" id="IPR011990">
    <property type="entry name" value="TPR-like_helical_dom_sf"/>
</dbReference>
<feature type="repeat" description="TPR" evidence="3">
    <location>
        <begin position="55"/>
        <end position="88"/>
    </location>
</feature>
<dbReference type="PROSITE" id="PS50005">
    <property type="entry name" value="TPR"/>
    <property type="match status" value="2"/>
</dbReference>
<dbReference type="Gene3D" id="1.25.40.10">
    <property type="entry name" value="Tetratricopeptide repeat domain"/>
    <property type="match status" value="1"/>
</dbReference>
<evidence type="ECO:0000313" key="5">
    <source>
        <dbReference type="Proteomes" id="UP000680656"/>
    </source>
</evidence>
<protein>
    <submittedName>
        <fullName evidence="4">Tetratricopeptide repeat protein</fullName>
    </submittedName>
</protein>
<accession>A0A8E7AZH7</accession>
<dbReference type="SUPFAM" id="SSF48452">
    <property type="entry name" value="TPR-like"/>
    <property type="match status" value="1"/>
</dbReference>
<evidence type="ECO:0000256" key="2">
    <source>
        <dbReference type="ARBA" id="ARBA00022803"/>
    </source>
</evidence>
<evidence type="ECO:0000256" key="3">
    <source>
        <dbReference type="PROSITE-ProRule" id="PRU00339"/>
    </source>
</evidence>
<dbReference type="KEGG" id="mrtj:KHC33_13245"/>
<dbReference type="InterPro" id="IPR019734">
    <property type="entry name" value="TPR_rpt"/>
</dbReference>
<keyword evidence="5" id="KW-1185">Reference proteome</keyword>
<dbReference type="InterPro" id="IPR051685">
    <property type="entry name" value="Ycf3/AcsC/BcsC/TPR_MFPF"/>
</dbReference>
<evidence type="ECO:0000256" key="1">
    <source>
        <dbReference type="ARBA" id="ARBA00022737"/>
    </source>
</evidence>
<dbReference type="Pfam" id="PF13431">
    <property type="entry name" value="TPR_17"/>
    <property type="match status" value="1"/>
</dbReference>
<keyword evidence="2 3" id="KW-0802">TPR repeat</keyword>
<dbReference type="EMBL" id="CP075546">
    <property type="protein sequence ID" value="QVV88283.1"/>
    <property type="molecule type" value="Genomic_DNA"/>
</dbReference>